<dbReference type="PANTHER" id="PTHR43267:SF1">
    <property type="entry name" value="TRNA THREONYLCARBAMOYLADENOSINE DEHYDRATASE"/>
    <property type="match status" value="1"/>
</dbReference>
<dbReference type="InterPro" id="IPR000594">
    <property type="entry name" value="ThiF_NAD_FAD-bd"/>
</dbReference>
<dbReference type="Proteomes" id="UP000294564">
    <property type="component" value="Unassembled WGS sequence"/>
</dbReference>
<dbReference type="Pfam" id="PF00899">
    <property type="entry name" value="ThiF"/>
    <property type="match status" value="1"/>
</dbReference>
<comment type="caution">
    <text evidence="2">The sequence shown here is derived from an EMBL/GenBank/DDBJ whole genome shotgun (WGS) entry which is preliminary data.</text>
</comment>
<dbReference type="InterPro" id="IPR045886">
    <property type="entry name" value="ThiF/MoeB/HesA"/>
</dbReference>
<dbReference type="PANTHER" id="PTHR43267">
    <property type="entry name" value="TRNA THREONYLCARBAMOYLADENOSINE DEHYDRATASE"/>
    <property type="match status" value="1"/>
</dbReference>
<organism evidence="2 3">
    <name type="scientific">Tenacibaculum skagerrakense</name>
    <dbReference type="NCBI Taxonomy" id="186571"/>
    <lineage>
        <taxon>Bacteria</taxon>
        <taxon>Pseudomonadati</taxon>
        <taxon>Bacteroidota</taxon>
        <taxon>Flavobacteriia</taxon>
        <taxon>Flavobacteriales</taxon>
        <taxon>Flavobacteriaceae</taxon>
        <taxon>Tenacibaculum</taxon>
    </lineage>
</organism>
<sequence length="251" mass="28780">MEPRYIRNRIYLSPEEQQKIKDIPILLGGSGIGSVIAECALRLGFENITIVDGDQVELSNLNRQNYTVDDISKDKVIAIQERLQAINPEASIKVHNEFLSVDNVEAFIKNYDIAINALDFTTDIPLQFDKLCQKNNITVLHPYNLGWGGVVAVITPDGLTLESIAKPNEKFNEIQMVKYITNYLKFWREPQVWIDNVLEQYLNEEEKLSPPQLSIGSWIVASMCVHVMYNVATEKQIKKFPEFYFSSIYMN</sequence>
<name>A0A4R2NTE1_9FLAO</name>
<evidence type="ECO:0000313" key="2">
    <source>
        <dbReference type="EMBL" id="TCP24754.1"/>
    </source>
</evidence>
<feature type="domain" description="THIF-type NAD/FAD binding fold" evidence="1">
    <location>
        <begin position="11"/>
        <end position="238"/>
    </location>
</feature>
<dbReference type="EMBL" id="SLXM01000005">
    <property type="protein sequence ID" value="TCP24754.1"/>
    <property type="molecule type" value="Genomic_DNA"/>
</dbReference>
<dbReference type="OrthoDB" id="9804286at2"/>
<dbReference type="Gene3D" id="3.40.50.720">
    <property type="entry name" value="NAD(P)-binding Rossmann-like Domain"/>
    <property type="match status" value="1"/>
</dbReference>
<proteinExistence type="predicted"/>
<evidence type="ECO:0000313" key="3">
    <source>
        <dbReference type="Proteomes" id="UP000294564"/>
    </source>
</evidence>
<keyword evidence="3" id="KW-1185">Reference proteome</keyword>
<dbReference type="GO" id="GO:0061504">
    <property type="term" value="P:cyclic threonylcarbamoyladenosine biosynthetic process"/>
    <property type="evidence" value="ECO:0007669"/>
    <property type="project" value="TreeGrafter"/>
</dbReference>
<dbReference type="AlphaFoldDB" id="A0A4R2NTE1"/>
<dbReference type="GO" id="GO:0061503">
    <property type="term" value="F:tRNA threonylcarbamoyladenosine dehydratase"/>
    <property type="evidence" value="ECO:0007669"/>
    <property type="project" value="TreeGrafter"/>
</dbReference>
<dbReference type="GO" id="GO:0008641">
    <property type="term" value="F:ubiquitin-like modifier activating enzyme activity"/>
    <property type="evidence" value="ECO:0007669"/>
    <property type="project" value="InterPro"/>
</dbReference>
<protein>
    <submittedName>
        <fullName evidence="2">ThiF family protein</fullName>
    </submittedName>
</protein>
<dbReference type="RefSeq" id="WP_132794806.1">
    <property type="nucleotide sequence ID" value="NZ_SLXM01000005.1"/>
</dbReference>
<accession>A0A4R2NTE1</accession>
<evidence type="ECO:0000259" key="1">
    <source>
        <dbReference type="Pfam" id="PF00899"/>
    </source>
</evidence>
<dbReference type="InterPro" id="IPR035985">
    <property type="entry name" value="Ubiquitin-activating_enz"/>
</dbReference>
<dbReference type="SUPFAM" id="SSF69572">
    <property type="entry name" value="Activating enzymes of the ubiquitin-like proteins"/>
    <property type="match status" value="1"/>
</dbReference>
<gene>
    <name evidence="2" type="ORF">EV195_105185</name>
</gene>
<reference evidence="2 3" key="1">
    <citation type="submission" date="2019-03" db="EMBL/GenBank/DDBJ databases">
        <title>Genomic Encyclopedia of Type Strains, Phase IV (KMG-IV): sequencing the most valuable type-strain genomes for metagenomic binning, comparative biology and taxonomic classification.</title>
        <authorList>
            <person name="Goeker M."/>
        </authorList>
    </citation>
    <scope>NUCLEOTIDE SEQUENCE [LARGE SCALE GENOMIC DNA]</scope>
    <source>
        <strain evidence="2 3">DSM 14836</strain>
    </source>
</reference>